<dbReference type="InterPro" id="IPR036457">
    <property type="entry name" value="PPM-type-like_dom_sf"/>
</dbReference>
<proteinExistence type="predicted"/>
<sequence length="726" mass="77030">MGEPGSGPAASERAAAGVHETLARLTGATGAHVGAVYLPVPDEQVLRMVAVFGVSARIARPWARVAMAAPVPVADVARRGRAVWLPTHDELARRYPRTGLALPYQVAMGVSPLLTDDAGGAADAGDPGDAGSAVKGVLLLLWPGTRPPELSAREIRDITEAGREMSRFLVAAEEAGDPLRPSDEPHAVEVLPSSRWEEGEARSGADLAERFEEGHLALDLDGRITFLGTRAAALLGAGRRELLGLRPWEVLPWLRDPAYENSYLAALFSRLPASFNVRRPPERWLSFALHPDSTGVSVRVTALDSPPTGNEPATPVPITPQASAGTLFYLMHLSSSLSEAVGVKDVTAAVTEQIMPVINAQGLALVVEDRGRLRVLGVGGFPQEARNHFDGLPMSTDAPSIRALVTGTPEFFADSGELRQAFPRLAVYARYASFAYLPLIAAGRPIGCCVLGYGEPHPFPADERTALTTLAGMIAQALERASLYDTKNQVAHGLQAALLPRVLAEIPGLDTAARYLPASQGMDIGGDFYDLIRLDDASAAAVIGDVQGHNVNAAALMGQVRTAVHTHANSGAGPGEVLARTNRLLMDLRSHLFASCLYVQLDLRNGRALMATAGHPPPLLRRAGHRAEVLDVPPGLLLGVEPEADYRTVEIALPPGAVLALYTDGLVERPGADLGLAIDELARQLDAADPRSLNALAETLVEHVRRTRGLSDDVALLLLRPHEPAG</sequence>
<dbReference type="InterPro" id="IPR052016">
    <property type="entry name" value="Bact_Sigma-Reg"/>
</dbReference>
<comment type="caution">
    <text evidence="3">The sequence shown here is derived from an EMBL/GenBank/DDBJ whole genome shotgun (WGS) entry which is preliminary data.</text>
</comment>
<dbReference type="InterPro" id="IPR000014">
    <property type="entry name" value="PAS"/>
</dbReference>
<dbReference type="SMART" id="SM00331">
    <property type="entry name" value="PP2C_SIG"/>
    <property type="match status" value="1"/>
</dbReference>
<dbReference type="RefSeq" id="WP_386426361.1">
    <property type="nucleotide sequence ID" value="NZ_JBHSBB010000005.1"/>
</dbReference>
<dbReference type="InterPro" id="IPR035965">
    <property type="entry name" value="PAS-like_dom_sf"/>
</dbReference>
<organism evidence="3 4">
    <name type="scientific">Streptomyces polygonati</name>
    <dbReference type="NCBI Taxonomy" id="1617087"/>
    <lineage>
        <taxon>Bacteria</taxon>
        <taxon>Bacillati</taxon>
        <taxon>Actinomycetota</taxon>
        <taxon>Actinomycetes</taxon>
        <taxon>Kitasatosporales</taxon>
        <taxon>Streptomycetaceae</taxon>
        <taxon>Streptomyces</taxon>
    </lineage>
</organism>
<dbReference type="Gene3D" id="3.30.450.40">
    <property type="match status" value="1"/>
</dbReference>
<dbReference type="PANTHER" id="PTHR43156:SF2">
    <property type="entry name" value="STAGE II SPORULATION PROTEIN E"/>
    <property type="match status" value="1"/>
</dbReference>
<accession>A0ABV8HFG8</accession>
<dbReference type="Gene3D" id="3.30.450.20">
    <property type="entry name" value="PAS domain"/>
    <property type="match status" value="1"/>
</dbReference>
<gene>
    <name evidence="3" type="ORF">ACFO3J_04665</name>
</gene>
<dbReference type="SUPFAM" id="SSF55785">
    <property type="entry name" value="PYP-like sensor domain (PAS domain)"/>
    <property type="match status" value="1"/>
</dbReference>
<dbReference type="PANTHER" id="PTHR43156">
    <property type="entry name" value="STAGE II SPORULATION PROTEIN E-RELATED"/>
    <property type="match status" value="1"/>
</dbReference>
<reference evidence="4" key="1">
    <citation type="journal article" date="2019" name="Int. J. Syst. Evol. Microbiol.">
        <title>The Global Catalogue of Microorganisms (GCM) 10K type strain sequencing project: providing services to taxonomists for standard genome sequencing and annotation.</title>
        <authorList>
            <consortium name="The Broad Institute Genomics Platform"/>
            <consortium name="The Broad Institute Genome Sequencing Center for Infectious Disease"/>
            <person name="Wu L."/>
            <person name="Ma J."/>
        </authorList>
    </citation>
    <scope>NUCLEOTIDE SEQUENCE [LARGE SCALE GENOMIC DNA]</scope>
    <source>
        <strain evidence="4">CGMCC 4.7237</strain>
    </source>
</reference>
<keyword evidence="1" id="KW-0378">Hydrolase</keyword>
<dbReference type="CDD" id="cd00130">
    <property type="entry name" value="PAS"/>
    <property type="match status" value="1"/>
</dbReference>
<keyword evidence="4" id="KW-1185">Reference proteome</keyword>
<evidence type="ECO:0000313" key="4">
    <source>
        <dbReference type="Proteomes" id="UP001595765"/>
    </source>
</evidence>
<name>A0ABV8HFG8_9ACTN</name>
<dbReference type="EMBL" id="JBHSBB010000005">
    <property type="protein sequence ID" value="MFC4030758.1"/>
    <property type="molecule type" value="Genomic_DNA"/>
</dbReference>
<feature type="domain" description="PAS" evidence="2">
    <location>
        <begin position="216"/>
        <end position="244"/>
    </location>
</feature>
<dbReference type="Gene3D" id="3.60.40.10">
    <property type="entry name" value="PPM-type phosphatase domain"/>
    <property type="match status" value="1"/>
</dbReference>
<dbReference type="PROSITE" id="PS50112">
    <property type="entry name" value="PAS"/>
    <property type="match status" value="1"/>
</dbReference>
<dbReference type="SUPFAM" id="SSF81606">
    <property type="entry name" value="PP2C-like"/>
    <property type="match status" value="1"/>
</dbReference>
<dbReference type="Pfam" id="PF07228">
    <property type="entry name" value="SpoIIE"/>
    <property type="match status" value="1"/>
</dbReference>
<dbReference type="SMART" id="SM00065">
    <property type="entry name" value="GAF"/>
    <property type="match status" value="1"/>
</dbReference>
<dbReference type="InterPro" id="IPR003018">
    <property type="entry name" value="GAF"/>
</dbReference>
<dbReference type="Proteomes" id="UP001595765">
    <property type="component" value="Unassembled WGS sequence"/>
</dbReference>
<evidence type="ECO:0000259" key="2">
    <source>
        <dbReference type="PROSITE" id="PS50112"/>
    </source>
</evidence>
<dbReference type="InterPro" id="IPR029016">
    <property type="entry name" value="GAF-like_dom_sf"/>
</dbReference>
<dbReference type="SUPFAM" id="SSF55781">
    <property type="entry name" value="GAF domain-like"/>
    <property type="match status" value="1"/>
</dbReference>
<dbReference type="InterPro" id="IPR001932">
    <property type="entry name" value="PPM-type_phosphatase-like_dom"/>
</dbReference>
<evidence type="ECO:0000313" key="3">
    <source>
        <dbReference type="EMBL" id="MFC4030758.1"/>
    </source>
</evidence>
<protein>
    <submittedName>
        <fullName evidence="3">SpoIIE family protein phosphatase</fullName>
    </submittedName>
</protein>
<evidence type="ECO:0000256" key="1">
    <source>
        <dbReference type="ARBA" id="ARBA00022801"/>
    </source>
</evidence>
<dbReference type="Pfam" id="PF13185">
    <property type="entry name" value="GAF_2"/>
    <property type="match status" value="1"/>
</dbReference>